<comment type="caution">
    <text evidence="2">The sequence shown here is derived from an EMBL/GenBank/DDBJ whole genome shotgun (WGS) entry which is preliminary data.</text>
</comment>
<evidence type="ECO:0000256" key="1">
    <source>
        <dbReference type="SAM" id="SignalP"/>
    </source>
</evidence>
<keyword evidence="1" id="KW-0732">Signal</keyword>
<protein>
    <recommendedName>
        <fullName evidence="4">MetA-pathway of phenol degradation</fullName>
    </recommendedName>
</protein>
<feature type="chain" id="PRO_5045851150" description="MetA-pathway of phenol degradation" evidence="1">
    <location>
        <begin position="20"/>
        <end position="248"/>
    </location>
</feature>
<name>A0ABW3Y2I3_9FLAO</name>
<gene>
    <name evidence="2" type="ORF">ACFQ39_05835</name>
</gene>
<dbReference type="RefSeq" id="WP_377177052.1">
    <property type="nucleotide sequence ID" value="NZ_JBHTMY010000002.1"/>
</dbReference>
<sequence>MSVKYFLVLILCSCSFVGVKGQQFNTDNYLTMPHGTSTITLTAGQRNSGVIASFSLIPNFEFFAQATMFYENTSLEIPSHFTTTVYAKYMFWVNEEKNGGGGVFLGIGKTPGYWANTEFIELHKNIWSAASFTFPLFDNAVSWDLMPGMVYDWSSEPESPGGWGFTYSTRVAVYGIIPQSALVGEVLGTEGDLFSPMEYRIGIRWEPNKFVIPAITYGNTFSGSGQGARLEVGVMIFSPPYLKKPLPE</sequence>
<accession>A0ABW3Y2I3</accession>
<dbReference type="Proteomes" id="UP001597201">
    <property type="component" value="Unassembled WGS sequence"/>
</dbReference>
<reference evidence="3" key="1">
    <citation type="journal article" date="2019" name="Int. J. Syst. Evol. Microbiol.">
        <title>The Global Catalogue of Microorganisms (GCM) 10K type strain sequencing project: providing services to taxonomists for standard genome sequencing and annotation.</title>
        <authorList>
            <consortium name="The Broad Institute Genomics Platform"/>
            <consortium name="The Broad Institute Genome Sequencing Center for Infectious Disease"/>
            <person name="Wu L."/>
            <person name="Ma J."/>
        </authorList>
    </citation>
    <scope>NUCLEOTIDE SEQUENCE [LARGE SCALE GENOMIC DNA]</scope>
    <source>
        <strain evidence="3">CCUG 61485</strain>
    </source>
</reference>
<evidence type="ECO:0000313" key="3">
    <source>
        <dbReference type="Proteomes" id="UP001597201"/>
    </source>
</evidence>
<dbReference type="EMBL" id="JBHTMY010000002">
    <property type="protein sequence ID" value="MFD1315130.1"/>
    <property type="molecule type" value="Genomic_DNA"/>
</dbReference>
<evidence type="ECO:0008006" key="4">
    <source>
        <dbReference type="Google" id="ProtNLM"/>
    </source>
</evidence>
<proteinExistence type="predicted"/>
<feature type="signal peptide" evidence="1">
    <location>
        <begin position="1"/>
        <end position="19"/>
    </location>
</feature>
<evidence type="ECO:0000313" key="2">
    <source>
        <dbReference type="EMBL" id="MFD1315130.1"/>
    </source>
</evidence>
<organism evidence="2 3">
    <name type="scientific">Namhaeicola litoreus</name>
    <dbReference type="NCBI Taxonomy" id="1052145"/>
    <lineage>
        <taxon>Bacteria</taxon>
        <taxon>Pseudomonadati</taxon>
        <taxon>Bacteroidota</taxon>
        <taxon>Flavobacteriia</taxon>
        <taxon>Flavobacteriales</taxon>
        <taxon>Flavobacteriaceae</taxon>
        <taxon>Namhaeicola</taxon>
    </lineage>
</organism>
<keyword evidence="3" id="KW-1185">Reference proteome</keyword>